<sequence length="66" mass="7289">MRDQLRYLFSRLRERLWIKPLLACLLSVAGVQPARLADGVIVDGAVPEVTQESVIALLKIIAASML</sequence>
<dbReference type="RefSeq" id="WP_317124385.1">
    <property type="nucleotide sequence ID" value="NZ_JAWJBA010000790.1"/>
</dbReference>
<dbReference type="EMBL" id="JAWJBA010000790">
    <property type="protein sequence ID" value="MDV2687482.1"/>
    <property type="molecule type" value="Genomic_DNA"/>
</dbReference>
<evidence type="ECO:0000313" key="1">
    <source>
        <dbReference type="EMBL" id="MDV2687482.1"/>
    </source>
</evidence>
<comment type="caution">
    <text evidence="1">The sequence shown here is derived from an EMBL/GenBank/DDBJ whole genome shotgun (WGS) entry which is preliminary data.</text>
</comment>
<accession>A0ABU3XIM9</accession>
<dbReference type="Proteomes" id="UP001287282">
    <property type="component" value="Unassembled WGS sequence"/>
</dbReference>
<gene>
    <name evidence="1" type="ORF">RYX56_24350</name>
</gene>
<name>A0ABU3XIM9_9BACI</name>
<reference evidence="1 2" key="1">
    <citation type="submission" date="2023-10" db="EMBL/GenBank/DDBJ databases">
        <title>Screening of Alkalihalobacillus lindianensis BZ-TG-R113 and Its Alleviation of Salt Stress on Rapeseed Growth.</title>
        <authorList>
            <person name="Zhao B."/>
            <person name="Guo T."/>
        </authorList>
    </citation>
    <scope>NUCLEOTIDE SEQUENCE [LARGE SCALE GENOMIC DNA]</scope>
    <source>
        <strain evidence="1 2">BZ-TG-R113</strain>
    </source>
</reference>
<keyword evidence="2" id="KW-1185">Reference proteome</keyword>
<organism evidence="1 2">
    <name type="scientific">Alkalihalophilus lindianensis</name>
    <dbReference type="NCBI Taxonomy" id="1630542"/>
    <lineage>
        <taxon>Bacteria</taxon>
        <taxon>Bacillati</taxon>
        <taxon>Bacillota</taxon>
        <taxon>Bacilli</taxon>
        <taxon>Bacillales</taxon>
        <taxon>Bacillaceae</taxon>
        <taxon>Alkalihalophilus</taxon>
    </lineage>
</organism>
<feature type="non-terminal residue" evidence="1">
    <location>
        <position position="66"/>
    </location>
</feature>
<protein>
    <submittedName>
        <fullName evidence="1">Uncharacterized protein</fullName>
    </submittedName>
</protein>
<proteinExistence type="predicted"/>
<evidence type="ECO:0000313" key="2">
    <source>
        <dbReference type="Proteomes" id="UP001287282"/>
    </source>
</evidence>